<evidence type="ECO:0000313" key="7">
    <source>
        <dbReference type="Proteomes" id="UP000434850"/>
    </source>
</evidence>
<organism evidence="6 7">
    <name type="scientific">Mucilaginibacter aquatilis</name>
    <dbReference type="NCBI Taxonomy" id="1517760"/>
    <lineage>
        <taxon>Bacteria</taxon>
        <taxon>Pseudomonadati</taxon>
        <taxon>Bacteroidota</taxon>
        <taxon>Sphingobacteriia</taxon>
        <taxon>Sphingobacteriales</taxon>
        <taxon>Sphingobacteriaceae</taxon>
        <taxon>Mucilaginibacter</taxon>
    </lineage>
</organism>
<keyword evidence="7" id="KW-1185">Reference proteome</keyword>
<keyword evidence="4 5" id="KW-0472">Membrane</keyword>
<protein>
    <submittedName>
        <fullName evidence="6">DoxX family protein</fullName>
    </submittedName>
</protein>
<feature type="transmembrane region" description="Helical" evidence="5">
    <location>
        <begin position="7"/>
        <end position="24"/>
    </location>
</feature>
<sequence>MKKIKIIYWIVTGLFLFVMVGSAIPDVLVMDMAVQGFKEMQMPAYLLPFVGVAKLLGTIAILVPGYPRIKEWAYAGLIFDLIGAIYSVAASGKSVENWAPMLLFVALGFASYYYYHKLQKAKELNTLNANLSHNIASSTLQTTL</sequence>
<dbReference type="Pfam" id="PF13564">
    <property type="entry name" value="DoxX_2"/>
    <property type="match status" value="1"/>
</dbReference>
<feature type="transmembrane region" description="Helical" evidence="5">
    <location>
        <begin position="72"/>
        <end position="92"/>
    </location>
</feature>
<reference evidence="6 7" key="1">
    <citation type="submission" date="2019-12" db="EMBL/GenBank/DDBJ databases">
        <title>Mucilaginibacter sp. HME9299 genome sequencing and assembly.</title>
        <authorList>
            <person name="Kang H."/>
            <person name="Kim H."/>
            <person name="Joh K."/>
        </authorList>
    </citation>
    <scope>NUCLEOTIDE SEQUENCE [LARGE SCALE GENOMIC DNA]</scope>
    <source>
        <strain evidence="6 7">HME9299</strain>
    </source>
</reference>
<evidence type="ECO:0000256" key="3">
    <source>
        <dbReference type="ARBA" id="ARBA00022989"/>
    </source>
</evidence>
<keyword evidence="3 5" id="KW-1133">Transmembrane helix</keyword>
<feature type="transmembrane region" description="Helical" evidence="5">
    <location>
        <begin position="44"/>
        <end position="65"/>
    </location>
</feature>
<dbReference type="EMBL" id="WQLA01000006">
    <property type="protein sequence ID" value="MVN92618.1"/>
    <property type="molecule type" value="Genomic_DNA"/>
</dbReference>
<dbReference type="PIRSF" id="PIRSF030066">
    <property type="entry name" value="UCP030066"/>
    <property type="match status" value="1"/>
</dbReference>
<comment type="subcellular location">
    <subcellularLocation>
        <location evidence="1">Membrane</location>
        <topology evidence="1">Multi-pass membrane protein</topology>
    </subcellularLocation>
</comment>
<dbReference type="RefSeq" id="WP_157542923.1">
    <property type="nucleotide sequence ID" value="NZ_WQLA01000006.1"/>
</dbReference>
<keyword evidence="2 5" id="KW-0812">Transmembrane</keyword>
<feature type="transmembrane region" description="Helical" evidence="5">
    <location>
        <begin position="98"/>
        <end position="115"/>
    </location>
</feature>
<evidence type="ECO:0000256" key="2">
    <source>
        <dbReference type="ARBA" id="ARBA00022692"/>
    </source>
</evidence>
<dbReference type="GO" id="GO:0016020">
    <property type="term" value="C:membrane"/>
    <property type="evidence" value="ECO:0007669"/>
    <property type="project" value="UniProtKB-SubCell"/>
</dbReference>
<evidence type="ECO:0000256" key="5">
    <source>
        <dbReference type="SAM" id="Phobius"/>
    </source>
</evidence>
<gene>
    <name evidence="6" type="ORF">GO816_15880</name>
</gene>
<evidence type="ECO:0000256" key="1">
    <source>
        <dbReference type="ARBA" id="ARBA00004141"/>
    </source>
</evidence>
<dbReference type="InterPro" id="IPR032808">
    <property type="entry name" value="DoxX"/>
</dbReference>
<comment type="caution">
    <text evidence="6">The sequence shown here is derived from an EMBL/GenBank/DDBJ whole genome shotgun (WGS) entry which is preliminary data.</text>
</comment>
<proteinExistence type="predicted"/>
<accession>A0A6I4IG57</accession>
<dbReference type="AlphaFoldDB" id="A0A6I4IG57"/>
<evidence type="ECO:0000313" key="6">
    <source>
        <dbReference type="EMBL" id="MVN92618.1"/>
    </source>
</evidence>
<name>A0A6I4IG57_9SPHI</name>
<dbReference type="InterPro" id="IPR016944">
    <property type="entry name" value="UCP030066"/>
</dbReference>
<dbReference type="OrthoDB" id="7960583at2"/>
<evidence type="ECO:0000256" key="4">
    <source>
        <dbReference type="ARBA" id="ARBA00023136"/>
    </source>
</evidence>
<dbReference type="Proteomes" id="UP000434850">
    <property type="component" value="Unassembled WGS sequence"/>
</dbReference>